<gene>
    <name evidence="2" type="ORF">QBC38DRAFT_542310</name>
</gene>
<organism evidence="2 3">
    <name type="scientific">Podospora fimiseda</name>
    <dbReference type="NCBI Taxonomy" id="252190"/>
    <lineage>
        <taxon>Eukaryota</taxon>
        <taxon>Fungi</taxon>
        <taxon>Dikarya</taxon>
        <taxon>Ascomycota</taxon>
        <taxon>Pezizomycotina</taxon>
        <taxon>Sordariomycetes</taxon>
        <taxon>Sordariomycetidae</taxon>
        <taxon>Sordariales</taxon>
        <taxon>Podosporaceae</taxon>
        <taxon>Podospora</taxon>
    </lineage>
</organism>
<reference evidence="2" key="1">
    <citation type="journal article" date="2023" name="Mol. Phylogenet. Evol.">
        <title>Genome-scale phylogeny and comparative genomics of the fungal order Sordariales.</title>
        <authorList>
            <person name="Hensen N."/>
            <person name="Bonometti L."/>
            <person name="Westerberg I."/>
            <person name="Brannstrom I.O."/>
            <person name="Guillou S."/>
            <person name="Cros-Aarteil S."/>
            <person name="Calhoun S."/>
            <person name="Haridas S."/>
            <person name="Kuo A."/>
            <person name="Mondo S."/>
            <person name="Pangilinan J."/>
            <person name="Riley R."/>
            <person name="LaButti K."/>
            <person name="Andreopoulos B."/>
            <person name="Lipzen A."/>
            <person name="Chen C."/>
            <person name="Yan M."/>
            <person name="Daum C."/>
            <person name="Ng V."/>
            <person name="Clum A."/>
            <person name="Steindorff A."/>
            <person name="Ohm R.A."/>
            <person name="Martin F."/>
            <person name="Silar P."/>
            <person name="Natvig D.O."/>
            <person name="Lalanne C."/>
            <person name="Gautier V."/>
            <person name="Ament-Velasquez S.L."/>
            <person name="Kruys A."/>
            <person name="Hutchinson M.I."/>
            <person name="Powell A.J."/>
            <person name="Barry K."/>
            <person name="Miller A.N."/>
            <person name="Grigoriev I.V."/>
            <person name="Debuchy R."/>
            <person name="Gladieux P."/>
            <person name="Hiltunen Thoren M."/>
            <person name="Johannesson H."/>
        </authorList>
    </citation>
    <scope>NUCLEOTIDE SEQUENCE</scope>
    <source>
        <strain evidence="2">CBS 990.96</strain>
    </source>
</reference>
<name>A0AAN7BW29_9PEZI</name>
<accession>A0AAN7BW29</accession>
<feature type="chain" id="PRO_5042862671" description="Conidiation-specific protein" evidence="1">
    <location>
        <begin position="21"/>
        <end position="326"/>
    </location>
</feature>
<dbReference type="InterPro" id="IPR024079">
    <property type="entry name" value="MetalloPept_cat_dom_sf"/>
</dbReference>
<evidence type="ECO:0000256" key="1">
    <source>
        <dbReference type="SAM" id="SignalP"/>
    </source>
</evidence>
<dbReference type="EMBL" id="MU865297">
    <property type="protein sequence ID" value="KAK4230721.1"/>
    <property type="molecule type" value="Genomic_DNA"/>
</dbReference>
<evidence type="ECO:0000313" key="3">
    <source>
        <dbReference type="Proteomes" id="UP001301958"/>
    </source>
</evidence>
<proteinExistence type="predicted"/>
<dbReference type="Gene3D" id="3.40.390.10">
    <property type="entry name" value="Collagenase (Catalytic Domain)"/>
    <property type="match status" value="1"/>
</dbReference>
<dbReference type="SUPFAM" id="SSF55486">
    <property type="entry name" value="Metalloproteases ('zincins'), catalytic domain"/>
    <property type="match status" value="1"/>
</dbReference>
<keyword evidence="3" id="KW-1185">Reference proteome</keyword>
<protein>
    <recommendedName>
        <fullName evidence="4">Conidiation-specific protein</fullName>
    </recommendedName>
</protein>
<feature type="signal peptide" evidence="1">
    <location>
        <begin position="1"/>
        <end position="20"/>
    </location>
</feature>
<dbReference type="GO" id="GO:0008237">
    <property type="term" value="F:metallopeptidase activity"/>
    <property type="evidence" value="ECO:0007669"/>
    <property type="project" value="InterPro"/>
</dbReference>
<dbReference type="AlphaFoldDB" id="A0AAN7BW29"/>
<evidence type="ECO:0008006" key="4">
    <source>
        <dbReference type="Google" id="ProtNLM"/>
    </source>
</evidence>
<keyword evidence="1" id="KW-0732">Signal</keyword>
<comment type="caution">
    <text evidence="2">The sequence shown here is derived from an EMBL/GenBank/DDBJ whole genome shotgun (WGS) entry which is preliminary data.</text>
</comment>
<evidence type="ECO:0000313" key="2">
    <source>
        <dbReference type="EMBL" id="KAK4230721.1"/>
    </source>
</evidence>
<sequence>MFSSNLLLSALAAGTIQVSAQTLSKPVAQPPFNWPTMSNQIHPNTASPQWEYNKWAWGLIPNICKHVAERENVSPYDIEVYDVRYADCGTRWVFCRHNQANMPWWDLFDRFGRVPVGARDHVRHIIAIPLANAITGYAYSGQGDVVFKGNVAAPGAASIWYHEIGHALDWQNGQYSTTQQWINAYNADSAVPVAYAQTNQAENFAENVIVAAYDNLVPGGLAAANPVPGYGQVWNQFNQVKTGMGDRLRKINGRRCNRKAGQLDTVVCMGPAARDSNACPGVSQFSARTAADAGKNGTAPAGFVEPEEEFFDTETGAVTSKSHSHA</sequence>
<reference evidence="2" key="2">
    <citation type="submission" date="2023-05" db="EMBL/GenBank/DDBJ databases">
        <authorList>
            <consortium name="Lawrence Berkeley National Laboratory"/>
            <person name="Steindorff A."/>
            <person name="Hensen N."/>
            <person name="Bonometti L."/>
            <person name="Westerberg I."/>
            <person name="Brannstrom I.O."/>
            <person name="Guillou S."/>
            <person name="Cros-Aarteil S."/>
            <person name="Calhoun S."/>
            <person name="Haridas S."/>
            <person name="Kuo A."/>
            <person name="Mondo S."/>
            <person name="Pangilinan J."/>
            <person name="Riley R."/>
            <person name="Labutti K."/>
            <person name="Andreopoulos B."/>
            <person name="Lipzen A."/>
            <person name="Chen C."/>
            <person name="Yanf M."/>
            <person name="Daum C."/>
            <person name="Ng V."/>
            <person name="Clum A."/>
            <person name="Ohm R."/>
            <person name="Martin F."/>
            <person name="Silar P."/>
            <person name="Natvig D."/>
            <person name="Lalanne C."/>
            <person name="Gautier V."/>
            <person name="Ament-Velasquez S.L."/>
            <person name="Kruys A."/>
            <person name="Hutchinson M.I."/>
            <person name="Powell A.J."/>
            <person name="Barry K."/>
            <person name="Miller A.N."/>
            <person name="Grigoriev I.V."/>
            <person name="Debuchy R."/>
            <person name="Gladieux P."/>
            <person name="Thoren M.H."/>
            <person name="Johannesson H."/>
        </authorList>
    </citation>
    <scope>NUCLEOTIDE SEQUENCE</scope>
    <source>
        <strain evidence="2">CBS 990.96</strain>
    </source>
</reference>
<dbReference type="Proteomes" id="UP001301958">
    <property type="component" value="Unassembled WGS sequence"/>
</dbReference>